<gene>
    <name evidence="5" type="ORF">BDZ85DRAFT_267455</name>
</gene>
<dbReference type="PANTHER" id="PTHR40621">
    <property type="entry name" value="TRANSCRIPTION FACTOR KAPC-RELATED"/>
    <property type="match status" value="1"/>
</dbReference>
<evidence type="ECO:0000256" key="2">
    <source>
        <dbReference type="ARBA" id="ARBA00023242"/>
    </source>
</evidence>
<dbReference type="InterPro" id="IPR004827">
    <property type="entry name" value="bZIP"/>
</dbReference>
<evidence type="ECO:0000256" key="3">
    <source>
        <dbReference type="SAM" id="MobiDB-lite"/>
    </source>
</evidence>
<dbReference type="SMART" id="SM00338">
    <property type="entry name" value="BRLZ"/>
    <property type="match status" value="1"/>
</dbReference>
<dbReference type="Pfam" id="PF00170">
    <property type="entry name" value="bZIP_1"/>
    <property type="match status" value="1"/>
</dbReference>
<evidence type="ECO:0000313" key="6">
    <source>
        <dbReference type="Proteomes" id="UP000799538"/>
    </source>
</evidence>
<sequence>MKMEMIDHGLDSYIDGGDCIADPAFNSSLYSSSHYSQHVFHNALSRQAFPETAVVYDGAEFLNFDDPILANAEAASSARADSAISMSPPDLSVPRTKQGKPQSSEQTPAQTRRKAQNRAAQRAFRERKERRVKDLEEQLSIIQTKTTTLQKENERLRVLLQRSQTENEVLRATAVRQQSASRAGRDDGYSQSIASDGSLDDLSIATPPSGAMPRLLRPSAAWDLVHSHPLCMDGTVDIGLICERLKQLTRCDPNTGPAFDEQEVRQVIEDVARFSEELQN</sequence>
<dbReference type="SUPFAM" id="SSF57959">
    <property type="entry name" value="Leucine zipper domain"/>
    <property type="match status" value="1"/>
</dbReference>
<feature type="compositionally biased region" description="Polar residues" evidence="3">
    <location>
        <begin position="99"/>
        <end position="108"/>
    </location>
</feature>
<dbReference type="GO" id="GO:0001228">
    <property type="term" value="F:DNA-binding transcription activator activity, RNA polymerase II-specific"/>
    <property type="evidence" value="ECO:0007669"/>
    <property type="project" value="TreeGrafter"/>
</dbReference>
<dbReference type="Gene3D" id="1.10.238.100">
    <property type="entry name" value="YAP1 redox domain. Chain B"/>
    <property type="match status" value="1"/>
</dbReference>
<organism evidence="5 6">
    <name type="scientific">Elsinoe ampelina</name>
    <dbReference type="NCBI Taxonomy" id="302913"/>
    <lineage>
        <taxon>Eukaryota</taxon>
        <taxon>Fungi</taxon>
        <taxon>Dikarya</taxon>
        <taxon>Ascomycota</taxon>
        <taxon>Pezizomycotina</taxon>
        <taxon>Dothideomycetes</taxon>
        <taxon>Dothideomycetidae</taxon>
        <taxon>Myriangiales</taxon>
        <taxon>Elsinoaceae</taxon>
        <taxon>Elsinoe</taxon>
    </lineage>
</organism>
<keyword evidence="6" id="KW-1185">Reference proteome</keyword>
<keyword evidence="2" id="KW-0539">Nucleus</keyword>
<evidence type="ECO:0000313" key="5">
    <source>
        <dbReference type="EMBL" id="KAF2220270.1"/>
    </source>
</evidence>
<dbReference type="GO" id="GO:0090575">
    <property type="term" value="C:RNA polymerase II transcription regulator complex"/>
    <property type="evidence" value="ECO:0007669"/>
    <property type="project" value="TreeGrafter"/>
</dbReference>
<feature type="domain" description="BZIP" evidence="4">
    <location>
        <begin position="107"/>
        <end position="157"/>
    </location>
</feature>
<dbReference type="AlphaFoldDB" id="A0A6A6G4A3"/>
<dbReference type="GO" id="GO:0000976">
    <property type="term" value="F:transcription cis-regulatory region binding"/>
    <property type="evidence" value="ECO:0007669"/>
    <property type="project" value="InterPro"/>
</dbReference>
<comment type="subcellular location">
    <subcellularLocation>
        <location evidence="1">Nucleus</location>
    </subcellularLocation>
</comment>
<dbReference type="Gene3D" id="1.20.5.170">
    <property type="match status" value="1"/>
</dbReference>
<dbReference type="OrthoDB" id="4940293at2759"/>
<feature type="region of interest" description="Disordered" evidence="3">
    <location>
        <begin position="80"/>
        <end position="131"/>
    </location>
</feature>
<dbReference type="PROSITE" id="PS00036">
    <property type="entry name" value="BZIP_BASIC"/>
    <property type="match status" value="1"/>
</dbReference>
<feature type="region of interest" description="Disordered" evidence="3">
    <location>
        <begin position="175"/>
        <end position="194"/>
    </location>
</feature>
<evidence type="ECO:0000259" key="4">
    <source>
        <dbReference type="PROSITE" id="PS50217"/>
    </source>
</evidence>
<dbReference type="PROSITE" id="PS50217">
    <property type="entry name" value="BZIP"/>
    <property type="match status" value="1"/>
</dbReference>
<dbReference type="CDD" id="cd14688">
    <property type="entry name" value="bZIP_YAP"/>
    <property type="match status" value="1"/>
</dbReference>
<dbReference type="EMBL" id="ML992513">
    <property type="protein sequence ID" value="KAF2220270.1"/>
    <property type="molecule type" value="Genomic_DNA"/>
</dbReference>
<accession>A0A6A6G4A3</accession>
<name>A0A6A6G4A3_9PEZI</name>
<proteinExistence type="predicted"/>
<dbReference type="PANTHER" id="PTHR40621:SF8">
    <property type="entry name" value="AP-1-LIKE TRANSCRIPTION FACTOR YAP3"/>
    <property type="match status" value="1"/>
</dbReference>
<reference evidence="6" key="1">
    <citation type="journal article" date="2020" name="Stud. Mycol.">
        <title>101 Dothideomycetes genomes: A test case for predicting lifestyles and emergence of pathogens.</title>
        <authorList>
            <person name="Haridas S."/>
            <person name="Albert R."/>
            <person name="Binder M."/>
            <person name="Bloem J."/>
            <person name="LaButti K."/>
            <person name="Salamov A."/>
            <person name="Andreopoulos B."/>
            <person name="Baker S."/>
            <person name="Barry K."/>
            <person name="Bills G."/>
            <person name="Bluhm B."/>
            <person name="Cannon C."/>
            <person name="Castanera R."/>
            <person name="Culley D."/>
            <person name="Daum C."/>
            <person name="Ezra D."/>
            <person name="Gonzalez J."/>
            <person name="Henrissat B."/>
            <person name="Kuo A."/>
            <person name="Liang C."/>
            <person name="Lipzen A."/>
            <person name="Lutzoni F."/>
            <person name="Magnuson J."/>
            <person name="Mondo S."/>
            <person name="Nolan M."/>
            <person name="Ohm R."/>
            <person name="Pangilinan J."/>
            <person name="Park H.-J."/>
            <person name="Ramirez L."/>
            <person name="Alfaro M."/>
            <person name="Sun H."/>
            <person name="Tritt A."/>
            <person name="Yoshinaga Y."/>
            <person name="Zwiers L.-H."/>
            <person name="Turgeon B."/>
            <person name="Goodwin S."/>
            <person name="Spatafora J."/>
            <person name="Crous P."/>
            <person name="Grigoriev I."/>
        </authorList>
    </citation>
    <scope>NUCLEOTIDE SEQUENCE [LARGE SCALE GENOMIC DNA]</scope>
    <source>
        <strain evidence="6">CECT 20119</strain>
    </source>
</reference>
<dbReference type="Proteomes" id="UP000799538">
    <property type="component" value="Unassembled WGS sequence"/>
</dbReference>
<dbReference type="InterPro" id="IPR046347">
    <property type="entry name" value="bZIP_sf"/>
</dbReference>
<dbReference type="InterPro" id="IPR050936">
    <property type="entry name" value="AP-1-like"/>
</dbReference>
<protein>
    <recommendedName>
        <fullName evidence="4">BZIP domain-containing protein</fullName>
    </recommendedName>
</protein>
<evidence type="ECO:0000256" key="1">
    <source>
        <dbReference type="ARBA" id="ARBA00004123"/>
    </source>
</evidence>